<protein>
    <submittedName>
        <fullName evidence="8">Multisubunit sodium/proton antiporter, MrpE subunit</fullName>
    </submittedName>
</protein>
<dbReference type="EMBL" id="FOND01000006">
    <property type="protein sequence ID" value="SFE83911.1"/>
    <property type="molecule type" value="Genomic_DNA"/>
</dbReference>
<evidence type="ECO:0000256" key="5">
    <source>
        <dbReference type="ARBA" id="ARBA00022989"/>
    </source>
</evidence>
<dbReference type="GO" id="GO:0008324">
    <property type="term" value="F:monoatomic cation transmembrane transporter activity"/>
    <property type="evidence" value="ECO:0007669"/>
    <property type="project" value="InterPro"/>
</dbReference>
<dbReference type="STRING" id="1798228.SAMN05216574_106123"/>
<accession>A0A1I2DUJ7</accession>
<evidence type="ECO:0000313" key="9">
    <source>
        <dbReference type="Proteomes" id="UP000198589"/>
    </source>
</evidence>
<evidence type="ECO:0000256" key="6">
    <source>
        <dbReference type="ARBA" id="ARBA00023136"/>
    </source>
</evidence>
<sequence>MIDRLLLTGWLFVVWVLLWGSLTPAVLLSGVVVAPLCLAASRLPAVRLTSRLRPVTMLRALAGFVVDVVRSTAGVAWTVLRRGRATRSAVVAVRLPAPGPASDLAVALAANRLSLVPGTLVVDIDRDRDTFYVYVLDVRSDEDVQAARRDAERAVADVLAAAGHPATGGREVPR</sequence>
<dbReference type="GO" id="GO:0005886">
    <property type="term" value="C:plasma membrane"/>
    <property type="evidence" value="ECO:0007669"/>
    <property type="project" value="UniProtKB-SubCell"/>
</dbReference>
<dbReference type="InterPro" id="IPR002758">
    <property type="entry name" value="Cation_antiport_E"/>
</dbReference>
<evidence type="ECO:0000256" key="2">
    <source>
        <dbReference type="ARBA" id="ARBA00006228"/>
    </source>
</evidence>
<keyword evidence="4 7" id="KW-0812">Transmembrane</keyword>
<name>A0A1I2DUJ7_9ACTN</name>
<organism evidence="8 9">
    <name type="scientific">Blastococcus tunisiensis</name>
    <dbReference type="NCBI Taxonomy" id="1798228"/>
    <lineage>
        <taxon>Bacteria</taxon>
        <taxon>Bacillati</taxon>
        <taxon>Actinomycetota</taxon>
        <taxon>Actinomycetes</taxon>
        <taxon>Geodermatophilales</taxon>
        <taxon>Geodermatophilaceae</taxon>
        <taxon>Blastococcus</taxon>
    </lineage>
</organism>
<comment type="similarity">
    <text evidence="2">Belongs to the CPA3 antiporters (TC 2.A.63) subunit E family.</text>
</comment>
<dbReference type="PANTHER" id="PTHR34584:SF1">
    <property type="entry name" value="NA(+)_H(+) ANTIPORTER SUBUNIT E1"/>
    <property type="match status" value="1"/>
</dbReference>
<dbReference type="OrthoDB" id="3556991at2"/>
<dbReference type="PANTHER" id="PTHR34584">
    <property type="entry name" value="NA(+)/H(+) ANTIPORTER SUBUNIT E1"/>
    <property type="match status" value="1"/>
</dbReference>
<evidence type="ECO:0000256" key="3">
    <source>
        <dbReference type="ARBA" id="ARBA00022475"/>
    </source>
</evidence>
<keyword evidence="5 7" id="KW-1133">Transmembrane helix</keyword>
<dbReference type="Proteomes" id="UP000198589">
    <property type="component" value="Unassembled WGS sequence"/>
</dbReference>
<comment type="subcellular location">
    <subcellularLocation>
        <location evidence="1">Cell membrane</location>
        <topology evidence="1">Multi-pass membrane protein</topology>
    </subcellularLocation>
</comment>
<evidence type="ECO:0000256" key="4">
    <source>
        <dbReference type="ARBA" id="ARBA00022692"/>
    </source>
</evidence>
<keyword evidence="3" id="KW-1003">Cell membrane</keyword>
<feature type="transmembrane region" description="Helical" evidence="7">
    <location>
        <begin position="12"/>
        <end position="39"/>
    </location>
</feature>
<keyword evidence="9" id="KW-1185">Reference proteome</keyword>
<reference evidence="9" key="1">
    <citation type="submission" date="2016-10" db="EMBL/GenBank/DDBJ databases">
        <authorList>
            <person name="Varghese N."/>
            <person name="Submissions S."/>
        </authorList>
    </citation>
    <scope>NUCLEOTIDE SEQUENCE [LARGE SCALE GENOMIC DNA]</scope>
    <source>
        <strain evidence="9">DSM 46838</strain>
    </source>
</reference>
<evidence type="ECO:0000256" key="7">
    <source>
        <dbReference type="SAM" id="Phobius"/>
    </source>
</evidence>
<evidence type="ECO:0000313" key="8">
    <source>
        <dbReference type="EMBL" id="SFE83911.1"/>
    </source>
</evidence>
<dbReference type="Pfam" id="PF01899">
    <property type="entry name" value="MNHE"/>
    <property type="match status" value="1"/>
</dbReference>
<dbReference type="AlphaFoldDB" id="A0A1I2DUJ7"/>
<gene>
    <name evidence="8" type="ORF">SAMN05216574_106123</name>
</gene>
<dbReference type="RefSeq" id="WP_092196782.1">
    <property type="nucleotide sequence ID" value="NZ_FOND01000006.1"/>
</dbReference>
<keyword evidence="6 7" id="KW-0472">Membrane</keyword>
<evidence type="ECO:0000256" key="1">
    <source>
        <dbReference type="ARBA" id="ARBA00004651"/>
    </source>
</evidence>
<proteinExistence type="inferred from homology"/>